<dbReference type="Gene3D" id="3.20.20.70">
    <property type="entry name" value="Aldolase class I"/>
    <property type="match status" value="1"/>
</dbReference>
<dbReference type="Gene3D" id="3.40.50.720">
    <property type="entry name" value="NAD(P)-binding Rossmann-like Domain"/>
    <property type="match status" value="1"/>
</dbReference>
<dbReference type="PANTHER" id="PTHR21089">
    <property type="entry name" value="SHIKIMATE DEHYDROGENASE"/>
    <property type="match status" value="1"/>
</dbReference>
<feature type="compositionally biased region" description="Gly residues" evidence="4">
    <location>
        <begin position="30"/>
        <end position="41"/>
    </location>
</feature>
<gene>
    <name evidence="6" type="ORF">SOCE836_004670</name>
</gene>
<feature type="compositionally biased region" description="Basic and acidic residues" evidence="4">
    <location>
        <begin position="43"/>
        <end position="56"/>
    </location>
</feature>
<sequence length="567" mass="59898">MGFDAPWHTVCIHLGPPGVVRSLESDGEGESGAWGASGWGGSELKRGEAEGPKQSEKVSWSSGVLEVALIATLTRPPSLSGEELTALPEAVSFVEVRADQVGGVDPGVLRRHFTGKLIYSLRSRREGGSFDGELAARHERLIAAAEQYDRVDLEAERDLVPRVLERIPAERRVISWHGAAAGPWDYRGQLGALDRAAAWLYRMVPTVTRTAEALAALEVLAELGRRDLTAFAAGQAGTWTSILAPRLGAPVAFGAVELREPGAGEISAAQLVADYGLPELGPVRELFGVVGSTVSRSLSPRLHNAAYRAASVPALYLPFSAERFEDLWSAEVRAGLAALGMPLKGLTVTSPHKEAALAAAAVASPIARRAGAANLLVQRGRSWLATTTDPEGVLSPLRARRVDVARRRVAVVGCGGAGRAAAAAFDRAGAEVTLVNRGLERARFASSLLGLPFVPLADFAAGDYAIVVNATPCAGHGGEFPFDVRGLARGALVIDLVYRAAPTPLVHAAEALGHTAIDGREVLLVEARRQFHLMTGRPMAAGAARKLLDGHGNERADRPAERRKLTA</sequence>
<dbReference type="InterPro" id="IPR013708">
    <property type="entry name" value="Shikimate_DH-bd_N"/>
</dbReference>
<dbReference type="InterPro" id="IPR022893">
    <property type="entry name" value="Shikimate_DH_fam"/>
</dbReference>
<dbReference type="PRINTS" id="PR00411">
    <property type="entry name" value="PNDRDTASEI"/>
</dbReference>
<dbReference type="EMBL" id="CP012672">
    <property type="protein sequence ID" value="AUX28397.1"/>
    <property type="molecule type" value="Genomic_DNA"/>
</dbReference>
<evidence type="ECO:0000256" key="4">
    <source>
        <dbReference type="SAM" id="MobiDB-lite"/>
    </source>
</evidence>
<dbReference type="GO" id="GO:0003855">
    <property type="term" value="F:3-dehydroquinate dehydratase activity"/>
    <property type="evidence" value="ECO:0007669"/>
    <property type="project" value="InterPro"/>
</dbReference>
<dbReference type="Pfam" id="PF01487">
    <property type="entry name" value="DHquinase_I"/>
    <property type="match status" value="1"/>
</dbReference>
<dbReference type="GO" id="GO:0009423">
    <property type="term" value="P:chorismate biosynthetic process"/>
    <property type="evidence" value="ECO:0007669"/>
    <property type="project" value="TreeGrafter"/>
</dbReference>
<dbReference type="InterPro" id="IPR013785">
    <property type="entry name" value="Aldolase_TIM"/>
</dbReference>
<dbReference type="GO" id="GO:0004764">
    <property type="term" value="F:shikimate 3-dehydrogenase (NADP+) activity"/>
    <property type="evidence" value="ECO:0007669"/>
    <property type="project" value="InterPro"/>
</dbReference>
<organism evidence="6 7">
    <name type="scientific">Sorangium cellulosum</name>
    <name type="common">Polyangium cellulosum</name>
    <dbReference type="NCBI Taxonomy" id="56"/>
    <lineage>
        <taxon>Bacteria</taxon>
        <taxon>Pseudomonadati</taxon>
        <taxon>Myxococcota</taxon>
        <taxon>Polyangia</taxon>
        <taxon>Polyangiales</taxon>
        <taxon>Polyangiaceae</taxon>
        <taxon>Sorangium</taxon>
    </lineage>
</organism>
<comment type="pathway">
    <text evidence="1">Metabolic intermediate biosynthesis; chorismate biosynthesis; chorismate from D-erythrose 4-phosphate and phosphoenolpyruvate: step 4/7.</text>
</comment>
<keyword evidence="3" id="KW-0057">Aromatic amino acid biosynthesis</keyword>
<dbReference type="InterPro" id="IPR001381">
    <property type="entry name" value="DHquinase_I"/>
</dbReference>
<dbReference type="Gene3D" id="3.40.50.10860">
    <property type="entry name" value="Leucine Dehydrogenase, chain A, domain 1"/>
    <property type="match status" value="1"/>
</dbReference>
<dbReference type="InterPro" id="IPR036291">
    <property type="entry name" value="NAD(P)-bd_dom_sf"/>
</dbReference>
<evidence type="ECO:0000256" key="1">
    <source>
        <dbReference type="ARBA" id="ARBA00004871"/>
    </source>
</evidence>
<dbReference type="SUPFAM" id="SSF53223">
    <property type="entry name" value="Aminoacid dehydrogenase-like, N-terminal domain"/>
    <property type="match status" value="1"/>
</dbReference>
<dbReference type="Pfam" id="PF08501">
    <property type="entry name" value="Shikimate_dh_N"/>
    <property type="match status" value="1"/>
</dbReference>
<dbReference type="SUPFAM" id="SSF51735">
    <property type="entry name" value="NAD(P)-binding Rossmann-fold domains"/>
    <property type="match status" value="1"/>
</dbReference>
<proteinExistence type="predicted"/>
<feature type="region of interest" description="Disordered" evidence="4">
    <location>
        <begin position="22"/>
        <end position="57"/>
    </location>
</feature>
<feature type="domain" description="Shikimate dehydrogenase substrate binding N-terminal" evidence="5">
    <location>
        <begin position="289"/>
        <end position="375"/>
    </location>
</feature>
<dbReference type="GO" id="GO:0009073">
    <property type="term" value="P:aromatic amino acid family biosynthetic process"/>
    <property type="evidence" value="ECO:0007669"/>
    <property type="project" value="UniProtKB-KW"/>
</dbReference>
<dbReference type="AlphaFoldDB" id="A0A4P2QEY4"/>
<name>A0A4P2QEY4_SORCE</name>
<dbReference type="GO" id="GO:0019632">
    <property type="term" value="P:shikimate metabolic process"/>
    <property type="evidence" value="ECO:0007669"/>
    <property type="project" value="TreeGrafter"/>
</dbReference>
<keyword evidence="2" id="KW-0560">Oxidoreductase</keyword>
<evidence type="ECO:0000259" key="5">
    <source>
        <dbReference type="Pfam" id="PF08501"/>
    </source>
</evidence>
<dbReference type="Proteomes" id="UP000295497">
    <property type="component" value="Chromosome"/>
</dbReference>
<evidence type="ECO:0000256" key="2">
    <source>
        <dbReference type="ARBA" id="ARBA00023002"/>
    </source>
</evidence>
<dbReference type="PANTHER" id="PTHR21089:SF1">
    <property type="entry name" value="BIFUNCTIONAL 3-DEHYDROQUINATE DEHYDRATASE_SHIKIMATE DEHYDROGENASE, CHLOROPLASTIC"/>
    <property type="match status" value="1"/>
</dbReference>
<feature type="region of interest" description="Disordered" evidence="4">
    <location>
        <begin position="547"/>
        <end position="567"/>
    </location>
</feature>
<dbReference type="SUPFAM" id="SSF51569">
    <property type="entry name" value="Aldolase"/>
    <property type="match status" value="1"/>
</dbReference>
<accession>A0A4P2QEY4</accession>
<protein>
    <recommendedName>
        <fullName evidence="5">Shikimate dehydrogenase substrate binding N-terminal domain-containing protein</fullName>
    </recommendedName>
</protein>
<evidence type="ECO:0000313" key="6">
    <source>
        <dbReference type="EMBL" id="AUX28397.1"/>
    </source>
</evidence>
<evidence type="ECO:0000256" key="3">
    <source>
        <dbReference type="ARBA" id="ARBA00023141"/>
    </source>
</evidence>
<dbReference type="InterPro" id="IPR046346">
    <property type="entry name" value="Aminoacid_DH-like_N_sf"/>
</dbReference>
<evidence type="ECO:0000313" key="7">
    <source>
        <dbReference type="Proteomes" id="UP000295497"/>
    </source>
</evidence>
<reference evidence="6 7" key="1">
    <citation type="submission" date="2015-09" db="EMBL/GenBank/DDBJ databases">
        <title>Sorangium comparison.</title>
        <authorList>
            <person name="Zaburannyi N."/>
            <person name="Bunk B."/>
            <person name="Overmann J."/>
            <person name="Mueller R."/>
        </authorList>
    </citation>
    <scope>NUCLEOTIDE SEQUENCE [LARGE SCALE GENOMIC DNA]</scope>
    <source>
        <strain evidence="6 7">So ce836</strain>
    </source>
</reference>
<keyword evidence="3" id="KW-0028">Amino-acid biosynthesis</keyword>